<evidence type="ECO:0000256" key="6">
    <source>
        <dbReference type="ARBA" id="ARBA00022801"/>
    </source>
</evidence>
<dbReference type="CDD" id="cd01647">
    <property type="entry name" value="RT_LTR"/>
    <property type="match status" value="1"/>
</dbReference>
<dbReference type="Pfam" id="PF00078">
    <property type="entry name" value="RVT_1"/>
    <property type="match status" value="1"/>
</dbReference>
<keyword evidence="11" id="KW-1185">Reference proteome</keyword>
<dbReference type="Proteomes" id="UP000283509">
    <property type="component" value="Unassembled WGS sequence"/>
</dbReference>
<dbReference type="Gene3D" id="3.30.70.270">
    <property type="match status" value="1"/>
</dbReference>
<feature type="domain" description="Reverse transcriptase" evidence="9">
    <location>
        <begin position="1"/>
        <end position="124"/>
    </location>
</feature>
<dbReference type="SUPFAM" id="SSF56672">
    <property type="entry name" value="DNA/RNA polymerases"/>
    <property type="match status" value="1"/>
</dbReference>
<keyword evidence="8" id="KW-0812">Transmembrane</keyword>
<gene>
    <name evidence="10" type="ORF">C7M84_009466</name>
</gene>
<dbReference type="STRING" id="6689.A0A3R7M527"/>
<evidence type="ECO:0000256" key="7">
    <source>
        <dbReference type="ARBA" id="ARBA00022918"/>
    </source>
</evidence>
<dbReference type="EMBL" id="QCYY01002197">
    <property type="protein sequence ID" value="ROT72161.1"/>
    <property type="molecule type" value="Genomic_DNA"/>
</dbReference>
<dbReference type="InterPro" id="IPR043128">
    <property type="entry name" value="Rev_trsase/Diguanyl_cyclase"/>
</dbReference>
<keyword evidence="6" id="KW-0378">Hydrolase</keyword>
<dbReference type="InterPro" id="IPR000477">
    <property type="entry name" value="RT_dom"/>
</dbReference>
<evidence type="ECO:0000256" key="3">
    <source>
        <dbReference type="ARBA" id="ARBA00022695"/>
    </source>
</evidence>
<keyword evidence="1" id="KW-0645">Protease</keyword>
<dbReference type="PANTHER" id="PTHR24559:SF444">
    <property type="entry name" value="REVERSE TRANSCRIPTASE DOMAIN-CONTAINING PROTEIN"/>
    <property type="match status" value="1"/>
</dbReference>
<organism evidence="10 11">
    <name type="scientific">Penaeus vannamei</name>
    <name type="common">Whiteleg shrimp</name>
    <name type="synonym">Litopenaeus vannamei</name>
    <dbReference type="NCBI Taxonomy" id="6689"/>
    <lineage>
        <taxon>Eukaryota</taxon>
        <taxon>Metazoa</taxon>
        <taxon>Ecdysozoa</taxon>
        <taxon>Arthropoda</taxon>
        <taxon>Crustacea</taxon>
        <taxon>Multicrustacea</taxon>
        <taxon>Malacostraca</taxon>
        <taxon>Eumalacostraca</taxon>
        <taxon>Eucarida</taxon>
        <taxon>Decapoda</taxon>
        <taxon>Dendrobranchiata</taxon>
        <taxon>Penaeoidea</taxon>
        <taxon>Penaeidae</taxon>
        <taxon>Penaeus</taxon>
    </lineage>
</organism>
<reference evidence="10 11" key="2">
    <citation type="submission" date="2019-01" db="EMBL/GenBank/DDBJ databases">
        <title>The decoding of complex shrimp genome reveals the adaptation for benthos swimmer, frequently molting mechanism and breeding impact on genome.</title>
        <authorList>
            <person name="Sun Y."/>
            <person name="Gao Y."/>
            <person name="Yu Y."/>
        </authorList>
    </citation>
    <scope>NUCLEOTIDE SEQUENCE [LARGE SCALE GENOMIC DNA]</scope>
    <source>
        <tissue evidence="10">Muscle</tissue>
    </source>
</reference>
<evidence type="ECO:0000256" key="2">
    <source>
        <dbReference type="ARBA" id="ARBA00022679"/>
    </source>
</evidence>
<dbReference type="PROSITE" id="PS50878">
    <property type="entry name" value="RT_POL"/>
    <property type="match status" value="1"/>
</dbReference>
<comment type="caution">
    <text evidence="10">The sequence shown here is derived from an EMBL/GenBank/DDBJ whole genome shotgun (WGS) entry which is preliminary data.</text>
</comment>
<dbReference type="GO" id="GO:0003964">
    <property type="term" value="F:RNA-directed DNA polymerase activity"/>
    <property type="evidence" value="ECO:0007669"/>
    <property type="project" value="UniProtKB-KW"/>
</dbReference>
<evidence type="ECO:0000256" key="5">
    <source>
        <dbReference type="ARBA" id="ARBA00022759"/>
    </source>
</evidence>
<dbReference type="GO" id="GO:0004519">
    <property type="term" value="F:endonuclease activity"/>
    <property type="evidence" value="ECO:0007669"/>
    <property type="project" value="UniProtKB-KW"/>
</dbReference>
<keyword evidence="4" id="KW-0540">Nuclease</keyword>
<dbReference type="GO" id="GO:0008233">
    <property type="term" value="F:peptidase activity"/>
    <property type="evidence" value="ECO:0007669"/>
    <property type="project" value="UniProtKB-KW"/>
</dbReference>
<keyword evidence="2" id="KW-0808">Transferase</keyword>
<accession>A0A3R7M527</accession>
<dbReference type="PANTHER" id="PTHR24559">
    <property type="entry name" value="TRANSPOSON TY3-I GAG-POL POLYPROTEIN"/>
    <property type="match status" value="1"/>
</dbReference>
<keyword evidence="8" id="KW-0472">Membrane</keyword>
<evidence type="ECO:0000313" key="10">
    <source>
        <dbReference type="EMBL" id="ROT72161.1"/>
    </source>
</evidence>
<evidence type="ECO:0000256" key="8">
    <source>
        <dbReference type="SAM" id="Phobius"/>
    </source>
</evidence>
<evidence type="ECO:0000256" key="1">
    <source>
        <dbReference type="ARBA" id="ARBA00022670"/>
    </source>
</evidence>
<evidence type="ECO:0000313" key="11">
    <source>
        <dbReference type="Proteomes" id="UP000283509"/>
    </source>
</evidence>
<keyword evidence="3" id="KW-0548">Nucleotidyltransferase</keyword>
<dbReference type="AlphaFoldDB" id="A0A3R7M527"/>
<keyword evidence="8" id="KW-1133">Transmembrane helix</keyword>
<reference evidence="10 11" key="1">
    <citation type="submission" date="2018-04" db="EMBL/GenBank/DDBJ databases">
        <authorList>
            <person name="Zhang X."/>
            <person name="Yuan J."/>
            <person name="Li F."/>
            <person name="Xiang J."/>
        </authorList>
    </citation>
    <scope>NUCLEOTIDE SEQUENCE [LARGE SCALE GENOMIC DNA]</scope>
    <source>
        <tissue evidence="10">Muscle</tissue>
    </source>
</reference>
<dbReference type="InterPro" id="IPR043502">
    <property type="entry name" value="DNA/RNA_pol_sf"/>
</dbReference>
<dbReference type="InterPro" id="IPR053134">
    <property type="entry name" value="RNA-dir_DNA_polymerase"/>
</dbReference>
<dbReference type="FunFam" id="3.10.10.10:FF:000007">
    <property type="entry name" value="Retrovirus-related Pol polyprotein from transposon 17.6-like Protein"/>
    <property type="match status" value="1"/>
</dbReference>
<evidence type="ECO:0000259" key="9">
    <source>
        <dbReference type="PROSITE" id="PS50878"/>
    </source>
</evidence>
<dbReference type="GO" id="GO:0006508">
    <property type="term" value="P:proteolysis"/>
    <property type="evidence" value="ECO:0007669"/>
    <property type="project" value="UniProtKB-KW"/>
</dbReference>
<proteinExistence type="predicted"/>
<name>A0A3R7M527_PENVA</name>
<feature type="transmembrane region" description="Helical" evidence="8">
    <location>
        <begin position="84"/>
        <end position="101"/>
    </location>
</feature>
<sequence>MILVPKKDGSLRPVIDYRKLNALTIPDRFPIPSLRSLLQDSGFFQVQMDKDSRPLTAFSTPQGHFQFKSMPFGLRNSPITFSRLMSIIMAGLIGNTVFLYLDDLLVVSKNTQEHESKLRKFSHD</sequence>
<protein>
    <submittedName>
        <fullName evidence="10">Enzymatic polyprotein</fullName>
    </submittedName>
</protein>
<dbReference type="Gene3D" id="3.10.10.10">
    <property type="entry name" value="HIV Type 1 Reverse Transcriptase, subunit A, domain 1"/>
    <property type="match status" value="1"/>
</dbReference>
<evidence type="ECO:0000256" key="4">
    <source>
        <dbReference type="ARBA" id="ARBA00022722"/>
    </source>
</evidence>
<keyword evidence="5" id="KW-0255">Endonuclease</keyword>
<keyword evidence="7" id="KW-0695">RNA-directed DNA polymerase</keyword>